<sequence length="193" mass="21589">MWGPIVARNASVLGDMFLGVVIFVVVSFFRKQLTRLSLDVSPSDSTRSFSRFNASRLWIGYLADHSSNVSGDMSRQLRSKLWLTMNSDVKAARGLRVEETWRHFITADTHCSVHGTYEVLTGDRWQVREQSKYFSSCCVRHFASQSEVNTPYALSVVNIQLKASFGEPVNRLVLNKNLGHSGFNSHGTVLGGS</sequence>
<reference evidence="2" key="1">
    <citation type="submission" date="2020-11" db="EMBL/GenBank/DDBJ databases">
        <title>RNA virus dark matter in the feces of wild birds.</title>
        <authorList>
            <person name="Lu X."/>
            <person name="Yang X.S."/>
            <person name="Zhang W."/>
        </authorList>
    </citation>
    <scope>NUCLEOTIDE SEQUENCE</scope>
    <source>
        <strain evidence="2">Woodpecker140con20</strain>
    </source>
</reference>
<dbReference type="EMBL" id="MW239345">
    <property type="protein sequence ID" value="UGO57378.1"/>
    <property type="molecule type" value="Genomic_RNA"/>
</dbReference>
<protein>
    <submittedName>
        <fullName evidence="2">Uncharacterized protein</fullName>
    </submittedName>
</protein>
<keyword evidence="1" id="KW-0812">Transmembrane</keyword>
<proteinExistence type="predicted"/>
<keyword evidence="1" id="KW-1133">Transmembrane helix</keyword>
<keyword evidence="1" id="KW-0472">Membrane</keyword>
<evidence type="ECO:0000313" key="2">
    <source>
        <dbReference type="EMBL" id="UGO57378.1"/>
    </source>
</evidence>
<organism evidence="2">
    <name type="scientific">Riboviria sp</name>
    <dbReference type="NCBI Taxonomy" id="2585031"/>
    <lineage>
        <taxon>Viruses</taxon>
        <taxon>Riboviria</taxon>
    </lineage>
</organism>
<name>A0A8K1U2E2_9VIRU</name>
<accession>A0A8K1U2E2</accession>
<feature type="transmembrane region" description="Helical" evidence="1">
    <location>
        <begin position="12"/>
        <end position="29"/>
    </location>
</feature>
<evidence type="ECO:0000256" key="1">
    <source>
        <dbReference type="SAM" id="Phobius"/>
    </source>
</evidence>